<evidence type="ECO:0000256" key="1">
    <source>
        <dbReference type="SAM" id="MobiDB-lite"/>
    </source>
</evidence>
<reference evidence="2" key="1">
    <citation type="submission" date="2023-03" db="EMBL/GenBank/DDBJ databases">
        <title>Massive genome expansion in bonnet fungi (Mycena s.s.) driven by repeated elements and novel gene families across ecological guilds.</title>
        <authorList>
            <consortium name="Lawrence Berkeley National Laboratory"/>
            <person name="Harder C.B."/>
            <person name="Miyauchi S."/>
            <person name="Viragh M."/>
            <person name="Kuo A."/>
            <person name="Thoen E."/>
            <person name="Andreopoulos B."/>
            <person name="Lu D."/>
            <person name="Skrede I."/>
            <person name="Drula E."/>
            <person name="Henrissat B."/>
            <person name="Morin E."/>
            <person name="Kohler A."/>
            <person name="Barry K."/>
            <person name="LaButti K."/>
            <person name="Morin E."/>
            <person name="Salamov A."/>
            <person name="Lipzen A."/>
            <person name="Mereny Z."/>
            <person name="Hegedus B."/>
            <person name="Baldrian P."/>
            <person name="Stursova M."/>
            <person name="Weitz H."/>
            <person name="Taylor A."/>
            <person name="Grigoriev I.V."/>
            <person name="Nagy L.G."/>
            <person name="Martin F."/>
            <person name="Kauserud H."/>
        </authorList>
    </citation>
    <scope>NUCLEOTIDE SEQUENCE</scope>
    <source>
        <strain evidence="2">9144</strain>
    </source>
</reference>
<proteinExistence type="predicted"/>
<feature type="compositionally biased region" description="Basic residues" evidence="1">
    <location>
        <begin position="176"/>
        <end position="186"/>
    </location>
</feature>
<dbReference type="AlphaFoldDB" id="A0AAD6VIG4"/>
<keyword evidence="3" id="KW-1185">Reference proteome</keyword>
<dbReference type="EMBL" id="JARJCW010000023">
    <property type="protein sequence ID" value="KAJ7212517.1"/>
    <property type="molecule type" value="Genomic_DNA"/>
</dbReference>
<accession>A0AAD6VIG4</accession>
<name>A0AAD6VIG4_9AGAR</name>
<gene>
    <name evidence="2" type="ORF">GGX14DRAFT_697007</name>
</gene>
<feature type="compositionally biased region" description="Basic and acidic residues" evidence="1">
    <location>
        <begin position="187"/>
        <end position="211"/>
    </location>
</feature>
<dbReference type="Proteomes" id="UP001219525">
    <property type="component" value="Unassembled WGS sequence"/>
</dbReference>
<sequence length="226" mass="25968">MALDEVAHILVDFKTSHLVIEHYANFKAKARKAKKKSSHAHWVESLGFPVDVPELEALTIDSKLMGKLQTHSHLTENLTPGEIADRHQTREPYNLNGDLFRDLNDGSIRDADIQELKRQREATHILYKRSDSLFRRQAPSPYAPTAPISISIPEDYKTRPLGLRRPYNPTLDLPRPKPRRIIKGTKRAREEVDDKGEMDRRAKQQAKDVRGDGVVVKNGRRIKRRC</sequence>
<evidence type="ECO:0000313" key="3">
    <source>
        <dbReference type="Proteomes" id="UP001219525"/>
    </source>
</evidence>
<organism evidence="2 3">
    <name type="scientific">Mycena pura</name>
    <dbReference type="NCBI Taxonomy" id="153505"/>
    <lineage>
        <taxon>Eukaryota</taxon>
        <taxon>Fungi</taxon>
        <taxon>Dikarya</taxon>
        <taxon>Basidiomycota</taxon>
        <taxon>Agaricomycotina</taxon>
        <taxon>Agaricomycetes</taxon>
        <taxon>Agaricomycetidae</taxon>
        <taxon>Agaricales</taxon>
        <taxon>Marasmiineae</taxon>
        <taxon>Mycenaceae</taxon>
        <taxon>Mycena</taxon>
    </lineage>
</organism>
<evidence type="ECO:0000313" key="2">
    <source>
        <dbReference type="EMBL" id="KAJ7212517.1"/>
    </source>
</evidence>
<comment type="caution">
    <text evidence="2">The sequence shown here is derived from an EMBL/GenBank/DDBJ whole genome shotgun (WGS) entry which is preliminary data.</text>
</comment>
<protein>
    <submittedName>
        <fullName evidence="2">Uncharacterized protein</fullName>
    </submittedName>
</protein>
<feature type="region of interest" description="Disordered" evidence="1">
    <location>
        <begin position="159"/>
        <end position="212"/>
    </location>
</feature>